<evidence type="ECO:0000313" key="1">
    <source>
        <dbReference type="EMBL" id="KKL66242.1"/>
    </source>
</evidence>
<accession>A0A0F9M844</accession>
<protein>
    <submittedName>
        <fullName evidence="2">Uncharacterized protein</fullName>
    </submittedName>
</protein>
<reference evidence="2" key="1">
    <citation type="journal article" date="2015" name="Nature">
        <title>Complex archaea that bridge the gap between prokaryotes and eukaryotes.</title>
        <authorList>
            <person name="Spang A."/>
            <person name="Saw J.H."/>
            <person name="Jorgensen S.L."/>
            <person name="Zaremba-Niedzwiedzka K."/>
            <person name="Martijn J."/>
            <person name="Lind A.E."/>
            <person name="van Eijk R."/>
            <person name="Schleper C."/>
            <person name="Guy L."/>
            <person name="Ettema T.J."/>
        </authorList>
    </citation>
    <scope>NUCLEOTIDE SEQUENCE</scope>
</reference>
<sequence length="128" mass="15356">MLGNRTMRRDTKSMSKATVWVQCLKMWKAINCGISKQLWCVSHNYSLVLHCFFCDYAVGQQKHNQVHFRYGSRFTCKYCPAKAVDPKFLCQNKSYHWMLHPDKFYTKLQELNAKRLELNRKNRNRKTE</sequence>
<evidence type="ECO:0000313" key="2">
    <source>
        <dbReference type="EMBL" id="KKM72805.1"/>
    </source>
</evidence>
<organism evidence="2">
    <name type="scientific">marine sediment metagenome</name>
    <dbReference type="NCBI Taxonomy" id="412755"/>
    <lineage>
        <taxon>unclassified sequences</taxon>
        <taxon>metagenomes</taxon>
        <taxon>ecological metagenomes</taxon>
    </lineage>
</organism>
<gene>
    <name evidence="2" type="ORF">LCGC14_1416770</name>
    <name evidence="1" type="ORF">LCGC14_2146890</name>
</gene>
<dbReference type="AlphaFoldDB" id="A0A0F9M844"/>
<comment type="caution">
    <text evidence="2">The sequence shown here is derived from an EMBL/GenBank/DDBJ whole genome shotgun (WGS) entry which is preliminary data.</text>
</comment>
<proteinExistence type="predicted"/>
<dbReference type="EMBL" id="LAZR01027270">
    <property type="protein sequence ID" value="KKL66242.1"/>
    <property type="molecule type" value="Genomic_DNA"/>
</dbReference>
<dbReference type="EMBL" id="LAZR01009402">
    <property type="protein sequence ID" value="KKM72805.1"/>
    <property type="molecule type" value="Genomic_DNA"/>
</dbReference>
<name>A0A0F9M844_9ZZZZ</name>